<feature type="transmembrane region" description="Helical" evidence="1">
    <location>
        <begin position="86"/>
        <end position="108"/>
    </location>
</feature>
<feature type="transmembrane region" description="Helical" evidence="1">
    <location>
        <begin position="6"/>
        <end position="23"/>
    </location>
</feature>
<accession>A0A382FPS1</accession>
<evidence type="ECO:0000256" key="1">
    <source>
        <dbReference type="SAM" id="Phobius"/>
    </source>
</evidence>
<proteinExistence type="predicted"/>
<sequence>KVFPGSLIYFSPFFVAGIFWGKTCNRAYRLLPVIILLTTYLVTLITDLVWYPRVYLFNLPLFLIFLVSGIFWTGERFRDLVKSKTSINWVGYSMMGTYVALALIEIFLNHYPSIKTYNAKEYKNNISSQTERNDLLLVADSRHYLYARSIYKKNLQNIIADNQLSGIKLLVNNALNIEDYKLWTPTGVLPVFFNWQDKLNSKSVSNDRKLIHLNEIKSTSLLSKEFEATANWKIHSGAGEFSLIKDHKFTGEYSLLTKAFSKQDMVLQSLIGQIELDQPHLIVLTWSTMKFAFNDKYFAPILVIGSNVNETIHYGQIPLGQPNLGMSLYTEENAFNIMKHIIGRSIRR</sequence>
<protein>
    <submittedName>
        <fullName evidence="2">Uncharacterized protein</fullName>
    </submittedName>
</protein>
<feature type="transmembrane region" description="Helical" evidence="1">
    <location>
        <begin position="30"/>
        <end position="51"/>
    </location>
</feature>
<feature type="non-terminal residue" evidence="2">
    <location>
        <position position="1"/>
    </location>
</feature>
<name>A0A382FPS1_9ZZZZ</name>
<reference evidence="2" key="1">
    <citation type="submission" date="2018-05" db="EMBL/GenBank/DDBJ databases">
        <authorList>
            <person name="Lanie J.A."/>
            <person name="Ng W.-L."/>
            <person name="Kazmierczak K.M."/>
            <person name="Andrzejewski T.M."/>
            <person name="Davidsen T.M."/>
            <person name="Wayne K.J."/>
            <person name="Tettelin H."/>
            <person name="Glass J.I."/>
            <person name="Rusch D."/>
            <person name="Podicherti R."/>
            <person name="Tsui H.-C.T."/>
            <person name="Winkler M.E."/>
        </authorList>
    </citation>
    <scope>NUCLEOTIDE SEQUENCE</scope>
</reference>
<evidence type="ECO:0000313" key="2">
    <source>
        <dbReference type="EMBL" id="SVB64622.1"/>
    </source>
</evidence>
<keyword evidence="1" id="KW-0812">Transmembrane</keyword>
<keyword evidence="1" id="KW-1133">Transmembrane helix</keyword>
<keyword evidence="1" id="KW-0472">Membrane</keyword>
<gene>
    <name evidence="2" type="ORF">METZ01_LOCUS217476</name>
</gene>
<dbReference type="AlphaFoldDB" id="A0A382FPS1"/>
<dbReference type="EMBL" id="UINC01050994">
    <property type="protein sequence ID" value="SVB64622.1"/>
    <property type="molecule type" value="Genomic_DNA"/>
</dbReference>
<feature type="transmembrane region" description="Helical" evidence="1">
    <location>
        <begin position="57"/>
        <end position="74"/>
    </location>
</feature>
<organism evidence="2">
    <name type="scientific">marine metagenome</name>
    <dbReference type="NCBI Taxonomy" id="408172"/>
    <lineage>
        <taxon>unclassified sequences</taxon>
        <taxon>metagenomes</taxon>
        <taxon>ecological metagenomes</taxon>
    </lineage>
</organism>